<feature type="region of interest" description="Disordered" evidence="1">
    <location>
        <begin position="83"/>
        <end position="142"/>
    </location>
</feature>
<dbReference type="OrthoDB" id="10575072at2759"/>
<name>M1V5V1_CYAM1</name>
<organism evidence="3 4">
    <name type="scientific">Cyanidioschyzon merolae (strain NIES-3377 / 10D)</name>
    <name type="common">Unicellular red alga</name>
    <dbReference type="NCBI Taxonomy" id="280699"/>
    <lineage>
        <taxon>Eukaryota</taxon>
        <taxon>Rhodophyta</taxon>
        <taxon>Bangiophyceae</taxon>
        <taxon>Cyanidiales</taxon>
        <taxon>Cyanidiaceae</taxon>
        <taxon>Cyanidioschyzon</taxon>
    </lineage>
</organism>
<keyword evidence="2" id="KW-0472">Membrane</keyword>
<evidence type="ECO:0008006" key="5">
    <source>
        <dbReference type="Google" id="ProtNLM"/>
    </source>
</evidence>
<reference evidence="3 4" key="2">
    <citation type="journal article" date="2007" name="BMC Biol.">
        <title>A 100%-complete sequence reveals unusually simple genomic features in the hot-spring red alga Cyanidioschyzon merolae.</title>
        <authorList>
            <person name="Nozaki H."/>
            <person name="Takano H."/>
            <person name="Misumi O."/>
            <person name="Terasawa K."/>
            <person name="Matsuzaki M."/>
            <person name="Maruyama S."/>
            <person name="Nishida K."/>
            <person name="Yagisawa F."/>
            <person name="Yoshida Y."/>
            <person name="Fujiwara T."/>
            <person name="Takio S."/>
            <person name="Tamura K."/>
            <person name="Chung S.J."/>
            <person name="Nakamura S."/>
            <person name="Kuroiwa H."/>
            <person name="Tanaka K."/>
            <person name="Sato N."/>
            <person name="Kuroiwa T."/>
        </authorList>
    </citation>
    <scope>NUCLEOTIDE SEQUENCE [LARGE SCALE GENOMIC DNA]</scope>
    <source>
        <strain evidence="3 4">10D</strain>
    </source>
</reference>
<protein>
    <recommendedName>
        <fullName evidence="5">Transmembrane protein</fullName>
    </recommendedName>
</protein>
<dbReference type="Proteomes" id="UP000007014">
    <property type="component" value="Chromosome 14"/>
</dbReference>
<dbReference type="KEGG" id="cme:CYME_CMN211C"/>
<feature type="compositionally biased region" description="Polar residues" evidence="1">
    <location>
        <begin position="206"/>
        <end position="215"/>
    </location>
</feature>
<sequence>MGAVEQLVYAELQARIIRNKYSPSPEERETLEKCRSKALRSAFFGGGAAAVIAWLFLSRPLSTSWGALGLLRFNLWRQSPLGRNGGGWQSRSSGSVAPDSLGRSGFGETGGSPSSGPAADAGPHPEGSQTLPHSAASRVTRADRAPAWRRGVLVTCGTLIGAYYGAQRTGTYCLEDLLALGPRSAMANEIRFILQDAKQSLELVGSSPNYSSTAAESGELADGASSPELAANEDAPMAGPGRTGAGLLTERAMKILQQSIRRDEIEHWLRQHDTTAPFDNDQVSLEIETPWQLETDRASGSAWHATDAPGTLSVEDTPSARAEDSLTVGFGRSRPDGGAVAGLRPRIGPSLPERPVSSVAPKRREAVRGGELPNLVESQVQSRTDILSASDAHANDGVDDSVEDQVPGRVPWSVQTAEPKPSLADEVRKAE</sequence>
<evidence type="ECO:0000313" key="3">
    <source>
        <dbReference type="EMBL" id="BAM81310.1"/>
    </source>
</evidence>
<feature type="region of interest" description="Disordered" evidence="1">
    <location>
        <begin position="298"/>
        <end position="431"/>
    </location>
</feature>
<dbReference type="RefSeq" id="XP_005537346.1">
    <property type="nucleotide sequence ID" value="XM_005537289.1"/>
</dbReference>
<evidence type="ECO:0000313" key="4">
    <source>
        <dbReference type="Proteomes" id="UP000007014"/>
    </source>
</evidence>
<keyword evidence="2" id="KW-0812">Transmembrane</keyword>
<keyword evidence="4" id="KW-1185">Reference proteome</keyword>
<accession>M1V5V1</accession>
<evidence type="ECO:0000256" key="2">
    <source>
        <dbReference type="SAM" id="Phobius"/>
    </source>
</evidence>
<reference evidence="3 4" key="1">
    <citation type="journal article" date="2004" name="Nature">
        <title>Genome sequence of the ultrasmall unicellular red alga Cyanidioschyzon merolae 10D.</title>
        <authorList>
            <person name="Matsuzaki M."/>
            <person name="Misumi O."/>
            <person name="Shin-i T."/>
            <person name="Maruyama S."/>
            <person name="Takahara M."/>
            <person name="Miyagishima S."/>
            <person name="Mori T."/>
            <person name="Nishida K."/>
            <person name="Yagisawa F."/>
            <person name="Nishida K."/>
            <person name="Yoshida Y."/>
            <person name="Nishimura Y."/>
            <person name="Nakao S."/>
            <person name="Kobayashi T."/>
            <person name="Momoyama Y."/>
            <person name="Higashiyama T."/>
            <person name="Minoda A."/>
            <person name="Sano M."/>
            <person name="Nomoto H."/>
            <person name="Oishi K."/>
            <person name="Hayashi H."/>
            <person name="Ohta F."/>
            <person name="Nishizaka S."/>
            <person name="Haga S."/>
            <person name="Miura S."/>
            <person name="Morishita T."/>
            <person name="Kabeya Y."/>
            <person name="Terasawa K."/>
            <person name="Suzuki Y."/>
            <person name="Ishii Y."/>
            <person name="Asakawa S."/>
            <person name="Takano H."/>
            <person name="Ohta N."/>
            <person name="Kuroiwa H."/>
            <person name="Tanaka K."/>
            <person name="Shimizu N."/>
            <person name="Sugano S."/>
            <person name="Sato N."/>
            <person name="Nozaki H."/>
            <person name="Ogasawara N."/>
            <person name="Kohara Y."/>
            <person name="Kuroiwa T."/>
        </authorList>
    </citation>
    <scope>NUCLEOTIDE SEQUENCE [LARGE SCALE GENOMIC DNA]</scope>
    <source>
        <strain evidence="3 4">10D</strain>
    </source>
</reference>
<keyword evidence="2" id="KW-1133">Transmembrane helix</keyword>
<dbReference type="AlphaFoldDB" id="M1V5V1"/>
<dbReference type="EMBL" id="AP006496">
    <property type="protein sequence ID" value="BAM81310.1"/>
    <property type="molecule type" value="Genomic_DNA"/>
</dbReference>
<evidence type="ECO:0000256" key="1">
    <source>
        <dbReference type="SAM" id="MobiDB-lite"/>
    </source>
</evidence>
<dbReference type="Gramene" id="CMN211CT">
    <property type="protein sequence ID" value="CMN211CT"/>
    <property type="gene ID" value="CMN211C"/>
</dbReference>
<gene>
    <name evidence="3" type="ORF">CYME_CMN211C</name>
</gene>
<dbReference type="HOGENOM" id="CLU_636740_0_0_1"/>
<dbReference type="GeneID" id="16995427"/>
<proteinExistence type="predicted"/>
<feature type="compositionally biased region" description="Polar residues" evidence="1">
    <location>
        <begin position="376"/>
        <end position="387"/>
    </location>
</feature>
<feature type="transmembrane region" description="Helical" evidence="2">
    <location>
        <begin position="38"/>
        <end position="57"/>
    </location>
</feature>
<feature type="region of interest" description="Disordered" evidence="1">
    <location>
        <begin position="205"/>
        <end position="245"/>
    </location>
</feature>